<evidence type="ECO:0000259" key="2">
    <source>
        <dbReference type="PROSITE" id="PS50041"/>
    </source>
</evidence>
<dbReference type="SUPFAM" id="SSF56436">
    <property type="entry name" value="C-type lectin-like"/>
    <property type="match status" value="1"/>
</dbReference>
<comment type="caution">
    <text evidence="4">The sequence shown here is derived from an EMBL/GenBank/DDBJ whole genome shotgun (WGS) entry which is preliminary data.</text>
</comment>
<organism evidence="4 9">
    <name type="scientific">Dinothrombium tinctorium</name>
    <dbReference type="NCBI Taxonomy" id="1965070"/>
    <lineage>
        <taxon>Eukaryota</taxon>
        <taxon>Metazoa</taxon>
        <taxon>Ecdysozoa</taxon>
        <taxon>Arthropoda</taxon>
        <taxon>Chelicerata</taxon>
        <taxon>Arachnida</taxon>
        <taxon>Acari</taxon>
        <taxon>Acariformes</taxon>
        <taxon>Trombidiformes</taxon>
        <taxon>Prostigmata</taxon>
        <taxon>Anystina</taxon>
        <taxon>Parasitengona</taxon>
        <taxon>Trombidioidea</taxon>
        <taxon>Trombidiidae</taxon>
        <taxon>Dinothrombium</taxon>
    </lineage>
</organism>
<dbReference type="OrthoDB" id="7760957at2759"/>
<dbReference type="EMBL" id="NCKU01002024">
    <property type="protein sequence ID" value="RWS10643.1"/>
    <property type="molecule type" value="Genomic_DNA"/>
</dbReference>
<dbReference type="EMBL" id="NCKU01002431">
    <property type="protein sequence ID" value="RWS09605.1"/>
    <property type="molecule type" value="Genomic_DNA"/>
</dbReference>
<evidence type="ECO:0000313" key="5">
    <source>
        <dbReference type="EMBL" id="RWS10646.1"/>
    </source>
</evidence>
<dbReference type="Pfam" id="PF00059">
    <property type="entry name" value="Lectin_C"/>
    <property type="match status" value="1"/>
</dbReference>
<evidence type="ECO:0000313" key="9">
    <source>
        <dbReference type="Proteomes" id="UP000285301"/>
    </source>
</evidence>
<dbReference type="InterPro" id="IPR016186">
    <property type="entry name" value="C-type_lectin-like/link_sf"/>
</dbReference>
<protein>
    <recommendedName>
        <fullName evidence="2">C-type lectin domain-containing protein</fullName>
    </recommendedName>
</protein>
<dbReference type="CDD" id="cd00037">
    <property type="entry name" value="CLECT"/>
    <property type="match status" value="1"/>
</dbReference>
<dbReference type="InterPro" id="IPR016187">
    <property type="entry name" value="CTDL_fold"/>
</dbReference>
<dbReference type="Proteomes" id="UP000285301">
    <property type="component" value="Unassembled WGS sequence"/>
</dbReference>
<evidence type="ECO:0000313" key="7">
    <source>
        <dbReference type="EMBL" id="RWS10649.1"/>
    </source>
</evidence>
<dbReference type="Gene3D" id="3.10.100.10">
    <property type="entry name" value="Mannose-Binding Protein A, subunit A"/>
    <property type="match status" value="1"/>
</dbReference>
<feature type="domain" description="C-type lectin" evidence="2">
    <location>
        <begin position="35"/>
        <end position="148"/>
    </location>
</feature>
<name>A0A3S3P2J6_9ACAR</name>
<reference evidence="4 9" key="1">
    <citation type="journal article" date="2018" name="Gigascience">
        <title>Genomes of trombidid mites reveal novel predicted allergens and laterally-transferred genes associated with secondary metabolism.</title>
        <authorList>
            <person name="Dong X."/>
            <person name="Chaisiri K."/>
            <person name="Xia D."/>
            <person name="Armstrong S.D."/>
            <person name="Fang Y."/>
            <person name="Donnelly M.J."/>
            <person name="Kadowaki T."/>
            <person name="McGarry J.W."/>
            <person name="Darby A.C."/>
            <person name="Makepeace B.L."/>
        </authorList>
    </citation>
    <scope>NUCLEOTIDE SEQUENCE [LARGE SCALE GENOMIC DNA]</scope>
    <source>
        <strain evidence="4">UoL-WK</strain>
    </source>
</reference>
<reference evidence="4" key="2">
    <citation type="submission" date="2018-11" db="EMBL/GenBank/DDBJ databases">
        <title>Trombidioid mite genomics.</title>
        <authorList>
            <person name="Dong X."/>
        </authorList>
    </citation>
    <scope>NUCLEOTIDE SEQUENCE</scope>
    <source>
        <strain evidence="4">UoL-WK</strain>
    </source>
</reference>
<keyword evidence="9" id="KW-1185">Reference proteome</keyword>
<feature type="chain" id="PRO_5033398997" description="C-type lectin domain-containing protein" evidence="1">
    <location>
        <begin position="27"/>
        <end position="228"/>
    </location>
</feature>
<dbReference type="InterPro" id="IPR001304">
    <property type="entry name" value="C-type_lectin-like"/>
</dbReference>
<evidence type="ECO:0000256" key="1">
    <source>
        <dbReference type="SAM" id="SignalP"/>
    </source>
</evidence>
<dbReference type="EMBL" id="NCKU01002021">
    <property type="protein sequence ID" value="RWS10649.1"/>
    <property type="molecule type" value="Genomic_DNA"/>
</dbReference>
<sequence length="228" mass="26017">MDDRKRTTLKTVKFTILFTLFSLTNSCPDQWLNLENKTCAQFNSTKVSFSEAKRSCEDFSLQLAVVDSVEKEHQLLAYASRKEVGKRFWIEATLPALKDGFKLWGLNGSSLNLTKTGSENCTAIGLVNNANENLVSVPCAIKLPFVCEKSIREIKAFDQLFTIPAGEDKSGIFYVIVLRRKIAHNRKFIDSFNFENVLFEANNFNADREYNFQELPQINSDKSFKRKS</sequence>
<feature type="signal peptide" evidence="1">
    <location>
        <begin position="1"/>
        <end position="26"/>
    </location>
</feature>
<dbReference type="EMBL" id="NCKU01001204">
    <property type="protein sequence ID" value="RWS12804.1"/>
    <property type="molecule type" value="Genomic_DNA"/>
</dbReference>
<evidence type="ECO:0000313" key="6">
    <source>
        <dbReference type="EMBL" id="RWS10647.1"/>
    </source>
</evidence>
<evidence type="ECO:0000313" key="4">
    <source>
        <dbReference type="EMBL" id="RWS10643.1"/>
    </source>
</evidence>
<evidence type="ECO:0000313" key="3">
    <source>
        <dbReference type="EMBL" id="RWS09605.1"/>
    </source>
</evidence>
<dbReference type="EMBL" id="NCKU01002022">
    <property type="protein sequence ID" value="RWS10647.1"/>
    <property type="molecule type" value="Genomic_DNA"/>
</dbReference>
<gene>
    <name evidence="8" type="ORF">B4U79_17416</name>
    <name evidence="7" type="ORF">B4U79_17585</name>
    <name evidence="6" type="ORF">B4U79_17586</name>
    <name evidence="5" type="ORF">B4U79_17587</name>
    <name evidence="4" type="ORF">B4U79_17588</name>
    <name evidence="3" type="ORF">B4U79_17678</name>
</gene>
<proteinExistence type="predicted"/>
<keyword evidence="1" id="KW-0732">Signal</keyword>
<accession>A0A3S3P2J6</accession>
<evidence type="ECO:0000313" key="8">
    <source>
        <dbReference type="EMBL" id="RWS12804.1"/>
    </source>
</evidence>
<dbReference type="SMART" id="SM00034">
    <property type="entry name" value="CLECT"/>
    <property type="match status" value="1"/>
</dbReference>
<dbReference type="PROSITE" id="PS50041">
    <property type="entry name" value="C_TYPE_LECTIN_2"/>
    <property type="match status" value="1"/>
</dbReference>
<dbReference type="AlphaFoldDB" id="A0A3S3P2J6"/>
<dbReference type="EMBL" id="NCKU01002023">
    <property type="protein sequence ID" value="RWS10646.1"/>
    <property type="molecule type" value="Genomic_DNA"/>
</dbReference>